<dbReference type="EMBL" id="JAFMYV010000001">
    <property type="protein sequence ID" value="MBO0935601.1"/>
    <property type="molecule type" value="Genomic_DNA"/>
</dbReference>
<evidence type="ECO:0000313" key="2">
    <source>
        <dbReference type="EMBL" id="MBO0935601.1"/>
    </source>
</evidence>
<comment type="caution">
    <text evidence="2">The sequence shown here is derived from an EMBL/GenBank/DDBJ whole genome shotgun (WGS) entry which is preliminary data.</text>
</comment>
<feature type="compositionally biased region" description="Acidic residues" evidence="1">
    <location>
        <begin position="41"/>
        <end position="76"/>
    </location>
</feature>
<dbReference type="AlphaFoldDB" id="A0A939GF66"/>
<sequence length="76" mass="8203">MAYTHNLLEDDQDDVLMMTPDRGGAEFGDEGSGATSGYGDLTEDDISEDDDIGDDVLETDPDDDLLGDDIDDDDDI</sequence>
<evidence type="ECO:0000256" key="1">
    <source>
        <dbReference type="SAM" id="MobiDB-lite"/>
    </source>
</evidence>
<dbReference type="Proteomes" id="UP000664034">
    <property type="component" value="Unassembled WGS sequence"/>
</dbReference>
<name>A0A939GF66_9BACT</name>
<organism evidence="2 3">
    <name type="scientific">Fibrella rubiginis</name>
    <dbReference type="NCBI Taxonomy" id="2817060"/>
    <lineage>
        <taxon>Bacteria</taxon>
        <taxon>Pseudomonadati</taxon>
        <taxon>Bacteroidota</taxon>
        <taxon>Cytophagia</taxon>
        <taxon>Cytophagales</taxon>
        <taxon>Spirosomataceae</taxon>
        <taxon>Fibrella</taxon>
    </lineage>
</organism>
<evidence type="ECO:0000313" key="3">
    <source>
        <dbReference type="Proteomes" id="UP000664034"/>
    </source>
</evidence>
<accession>A0A939GF66</accession>
<reference evidence="2" key="1">
    <citation type="submission" date="2021-03" db="EMBL/GenBank/DDBJ databases">
        <title>Fibrella sp. HMF5335 genome sequencing and assembly.</title>
        <authorList>
            <person name="Kang H."/>
            <person name="Kim H."/>
            <person name="Bae S."/>
            <person name="Joh K."/>
        </authorList>
    </citation>
    <scope>NUCLEOTIDE SEQUENCE</scope>
    <source>
        <strain evidence="2">HMF5335</strain>
    </source>
</reference>
<feature type="region of interest" description="Disordered" evidence="1">
    <location>
        <begin position="1"/>
        <end position="76"/>
    </location>
</feature>
<protein>
    <submittedName>
        <fullName evidence="2">Adhesin</fullName>
    </submittedName>
</protein>
<proteinExistence type="predicted"/>
<gene>
    <name evidence="2" type="ORF">J2I47_03475</name>
</gene>
<keyword evidence="3" id="KW-1185">Reference proteome</keyword>
<dbReference type="RefSeq" id="WP_207363141.1">
    <property type="nucleotide sequence ID" value="NZ_JAFMYV010000001.1"/>
</dbReference>